<sequence>MLSSDTNTYVAVNIEERPETKGIEVEISGTDPIKQSRLEEAEDEERGEIFKSDEVSDRTPERAMVTTNEAKLATERSITERSKQMECDQLEEAEKTSCYSLTVDGALDSLAEYAQYARKSEFQPSRRKSLPSCSLMRDVERNVRTTIEATDVPPGDDHEEPRESISLGLGSVFGRKNYDLLNGNVSMTKVRNIRWRR</sequence>
<dbReference type="EMBL" id="WSZM01001099">
    <property type="protein sequence ID" value="KAF4028304.1"/>
    <property type="molecule type" value="Genomic_DNA"/>
</dbReference>
<gene>
    <name evidence="1" type="ORF">GN244_ATG20025</name>
</gene>
<accession>A0A833SKD6</accession>
<comment type="caution">
    <text evidence="1">The sequence shown here is derived from an EMBL/GenBank/DDBJ whole genome shotgun (WGS) entry which is preliminary data.</text>
</comment>
<name>A0A833SKD6_PHYIN</name>
<dbReference type="Proteomes" id="UP000602510">
    <property type="component" value="Unassembled WGS sequence"/>
</dbReference>
<organism evidence="1 2">
    <name type="scientific">Phytophthora infestans</name>
    <name type="common">Potato late blight agent</name>
    <name type="synonym">Botrytis infestans</name>
    <dbReference type="NCBI Taxonomy" id="4787"/>
    <lineage>
        <taxon>Eukaryota</taxon>
        <taxon>Sar</taxon>
        <taxon>Stramenopiles</taxon>
        <taxon>Oomycota</taxon>
        <taxon>Peronosporomycetes</taxon>
        <taxon>Peronosporales</taxon>
        <taxon>Peronosporaceae</taxon>
        <taxon>Phytophthora</taxon>
    </lineage>
</organism>
<dbReference type="AlphaFoldDB" id="A0A833SKD6"/>
<keyword evidence="2" id="KW-1185">Reference proteome</keyword>
<evidence type="ECO:0000313" key="2">
    <source>
        <dbReference type="Proteomes" id="UP000602510"/>
    </source>
</evidence>
<protein>
    <submittedName>
        <fullName evidence="1">Uncharacterized protein</fullName>
    </submittedName>
</protein>
<proteinExistence type="predicted"/>
<reference evidence="1" key="1">
    <citation type="submission" date="2020-04" db="EMBL/GenBank/DDBJ databases">
        <title>Hybrid Assembly of Korean Phytophthora infestans isolates.</title>
        <authorList>
            <person name="Prokchorchik M."/>
            <person name="Lee Y."/>
            <person name="Seo J."/>
            <person name="Cho J.-H."/>
            <person name="Park Y.-E."/>
            <person name="Jang D.-C."/>
            <person name="Im J.-S."/>
            <person name="Choi J.-G."/>
            <person name="Park H.-J."/>
            <person name="Lee G.-B."/>
            <person name="Lee Y.-G."/>
            <person name="Hong S.-Y."/>
            <person name="Cho K."/>
            <person name="Sohn K.H."/>
        </authorList>
    </citation>
    <scope>NUCLEOTIDE SEQUENCE</scope>
    <source>
        <strain evidence="1">KR_1_A1</strain>
    </source>
</reference>
<evidence type="ECO:0000313" key="1">
    <source>
        <dbReference type="EMBL" id="KAF4028304.1"/>
    </source>
</evidence>